<dbReference type="PROSITE" id="PS50929">
    <property type="entry name" value="ABC_TM1F"/>
    <property type="match status" value="1"/>
</dbReference>
<keyword evidence="1" id="KW-0813">Transport</keyword>
<dbReference type="InterPro" id="IPR011527">
    <property type="entry name" value="ABC1_TM_dom"/>
</dbReference>
<name>A0ABD0Q3F6_CIRMR</name>
<gene>
    <name evidence="9" type="ORF">M9458_025640</name>
</gene>
<dbReference type="Proteomes" id="UP001529510">
    <property type="component" value="Unassembled WGS sequence"/>
</dbReference>
<dbReference type="PANTHER" id="PTHR24223">
    <property type="entry name" value="ATP-BINDING CASSETTE SUB-FAMILY C"/>
    <property type="match status" value="1"/>
</dbReference>
<evidence type="ECO:0000256" key="3">
    <source>
        <dbReference type="ARBA" id="ARBA00022741"/>
    </source>
</evidence>
<feature type="transmembrane region" description="Helical" evidence="7">
    <location>
        <begin position="71"/>
        <end position="102"/>
    </location>
</feature>
<accession>A0ABD0Q3F6</accession>
<keyword evidence="5 7" id="KW-1133">Transmembrane helix</keyword>
<keyword evidence="6 7" id="KW-0472">Membrane</keyword>
<feature type="non-terminal residue" evidence="9">
    <location>
        <position position="1"/>
    </location>
</feature>
<keyword evidence="2 7" id="KW-0812">Transmembrane</keyword>
<evidence type="ECO:0000256" key="7">
    <source>
        <dbReference type="SAM" id="Phobius"/>
    </source>
</evidence>
<feature type="domain" description="ABC transmembrane type-1" evidence="8">
    <location>
        <begin position="1"/>
        <end position="103"/>
    </location>
</feature>
<dbReference type="PANTHER" id="PTHR24223:SF405">
    <property type="entry name" value="ATP-BINDING CASSETTE SUB-FAMILY C MEMBER 3"/>
    <property type="match status" value="1"/>
</dbReference>
<dbReference type="AlphaFoldDB" id="A0ABD0Q3F6"/>
<evidence type="ECO:0000256" key="4">
    <source>
        <dbReference type="ARBA" id="ARBA00022840"/>
    </source>
</evidence>
<dbReference type="InterPro" id="IPR036640">
    <property type="entry name" value="ABC1_TM_sf"/>
</dbReference>
<dbReference type="EMBL" id="JAMKFB020000012">
    <property type="protein sequence ID" value="KAL0180198.1"/>
    <property type="molecule type" value="Genomic_DNA"/>
</dbReference>
<protein>
    <recommendedName>
        <fullName evidence="8">ABC transmembrane type-1 domain-containing protein</fullName>
    </recommendedName>
</protein>
<evidence type="ECO:0000256" key="5">
    <source>
        <dbReference type="ARBA" id="ARBA00022989"/>
    </source>
</evidence>
<dbReference type="SUPFAM" id="SSF90123">
    <property type="entry name" value="ABC transporter transmembrane region"/>
    <property type="match status" value="1"/>
</dbReference>
<organism evidence="9 10">
    <name type="scientific">Cirrhinus mrigala</name>
    <name type="common">Mrigala</name>
    <dbReference type="NCBI Taxonomy" id="683832"/>
    <lineage>
        <taxon>Eukaryota</taxon>
        <taxon>Metazoa</taxon>
        <taxon>Chordata</taxon>
        <taxon>Craniata</taxon>
        <taxon>Vertebrata</taxon>
        <taxon>Euteleostomi</taxon>
        <taxon>Actinopterygii</taxon>
        <taxon>Neopterygii</taxon>
        <taxon>Teleostei</taxon>
        <taxon>Ostariophysi</taxon>
        <taxon>Cypriniformes</taxon>
        <taxon>Cyprinidae</taxon>
        <taxon>Labeoninae</taxon>
        <taxon>Labeonini</taxon>
        <taxon>Cirrhinus</taxon>
    </lineage>
</organism>
<feature type="non-terminal residue" evidence="9">
    <location>
        <position position="103"/>
    </location>
</feature>
<proteinExistence type="predicted"/>
<keyword evidence="3" id="KW-0547">Nucleotide-binding</keyword>
<dbReference type="Pfam" id="PF00664">
    <property type="entry name" value="ABC_membrane"/>
    <property type="match status" value="1"/>
</dbReference>
<keyword evidence="4" id="KW-0067">ATP-binding</keyword>
<dbReference type="InterPro" id="IPR050173">
    <property type="entry name" value="ABC_transporter_C-like"/>
</dbReference>
<comment type="caution">
    <text evidence="9">The sequence shown here is derived from an EMBL/GenBank/DDBJ whole genome shotgun (WGS) entry which is preliminary data.</text>
</comment>
<evidence type="ECO:0000313" key="9">
    <source>
        <dbReference type="EMBL" id="KAL0180198.1"/>
    </source>
</evidence>
<evidence type="ECO:0000256" key="2">
    <source>
        <dbReference type="ARBA" id="ARBA00022692"/>
    </source>
</evidence>
<evidence type="ECO:0000259" key="8">
    <source>
        <dbReference type="PROSITE" id="PS50929"/>
    </source>
</evidence>
<reference evidence="9 10" key="1">
    <citation type="submission" date="2024-05" db="EMBL/GenBank/DDBJ databases">
        <title>Genome sequencing and assembly of Indian major carp, Cirrhinus mrigala (Hamilton, 1822).</title>
        <authorList>
            <person name="Mohindra V."/>
            <person name="Chowdhury L.M."/>
            <person name="Lal K."/>
            <person name="Jena J.K."/>
        </authorList>
    </citation>
    <scope>NUCLEOTIDE SEQUENCE [LARGE SCALE GENOMIC DNA]</scope>
    <source>
        <strain evidence="9">CM1030</strain>
        <tissue evidence="9">Blood</tissue>
    </source>
</reference>
<evidence type="ECO:0000256" key="1">
    <source>
        <dbReference type="ARBA" id="ARBA00022448"/>
    </source>
</evidence>
<dbReference type="GO" id="GO:0005524">
    <property type="term" value="F:ATP binding"/>
    <property type="evidence" value="ECO:0007669"/>
    <property type="project" value="UniProtKB-KW"/>
</dbReference>
<dbReference type="Gene3D" id="1.20.1560.10">
    <property type="entry name" value="ABC transporter type 1, transmembrane domain"/>
    <property type="match status" value="1"/>
</dbReference>
<keyword evidence="10" id="KW-1185">Reference proteome</keyword>
<sequence length="103" mass="11538">VLVIFSSFTLALGKIQASRKLHQALLDNKFHTPQSFFDTTPIGRIINRFSKDIYVIDEVLPSTILMFLGTFFASVSTMIVIICSTPLFAVVIIPLALIYIFVQ</sequence>
<evidence type="ECO:0000256" key="6">
    <source>
        <dbReference type="ARBA" id="ARBA00023136"/>
    </source>
</evidence>
<evidence type="ECO:0000313" key="10">
    <source>
        <dbReference type="Proteomes" id="UP001529510"/>
    </source>
</evidence>